<sequence>MKVPKKHNDWVKAQFDSQRRKADYRNVMIHTRLIENVIEDKADYKENFSVAIKILRFSKRYDGLDKIEKLRKLRNKIVHRIELDKLDEKEINKTRDEMHTLLKEIYKDNLLIKDYFQSKYKIDTTKF</sequence>
<name>A0A0G1WVY8_9BACT</name>
<evidence type="ECO:0000313" key="1">
    <source>
        <dbReference type="EMBL" id="KKW23043.1"/>
    </source>
</evidence>
<dbReference type="STRING" id="1618671.UY67_C0029G0003"/>
<dbReference type="AlphaFoldDB" id="A0A0G1WVY8"/>
<dbReference type="EMBL" id="LCQW01000029">
    <property type="protein sequence ID" value="KKW23043.1"/>
    <property type="molecule type" value="Genomic_DNA"/>
</dbReference>
<accession>A0A0G1WVY8</accession>
<gene>
    <name evidence="1" type="ORF">UY67_C0029G0003</name>
</gene>
<comment type="caution">
    <text evidence="1">The sequence shown here is derived from an EMBL/GenBank/DDBJ whole genome shotgun (WGS) entry which is preliminary data.</text>
</comment>
<evidence type="ECO:0000313" key="2">
    <source>
        <dbReference type="Proteomes" id="UP000034273"/>
    </source>
</evidence>
<protein>
    <submittedName>
        <fullName evidence="1">Uncharacterized protein</fullName>
    </submittedName>
</protein>
<proteinExistence type="predicted"/>
<dbReference type="Proteomes" id="UP000034273">
    <property type="component" value="Unassembled WGS sequence"/>
</dbReference>
<organism evidence="1 2">
    <name type="scientific">Candidatus Kaiserbacteria bacterium GW2011_GWA2_52_12</name>
    <dbReference type="NCBI Taxonomy" id="1618671"/>
    <lineage>
        <taxon>Bacteria</taxon>
        <taxon>Candidatus Kaiseribacteriota</taxon>
    </lineage>
</organism>
<reference evidence="1 2" key="1">
    <citation type="journal article" date="2015" name="Nature">
        <title>rRNA introns, odd ribosomes, and small enigmatic genomes across a large radiation of phyla.</title>
        <authorList>
            <person name="Brown C.T."/>
            <person name="Hug L.A."/>
            <person name="Thomas B.C."/>
            <person name="Sharon I."/>
            <person name="Castelle C.J."/>
            <person name="Singh A."/>
            <person name="Wilkins M.J."/>
            <person name="Williams K.H."/>
            <person name="Banfield J.F."/>
        </authorList>
    </citation>
    <scope>NUCLEOTIDE SEQUENCE [LARGE SCALE GENOMIC DNA]</scope>
</reference>